<feature type="non-terminal residue" evidence="1">
    <location>
        <position position="1"/>
    </location>
</feature>
<reference evidence="1" key="1">
    <citation type="submission" date="2018-05" db="EMBL/GenBank/DDBJ databases">
        <title>Draft genome of Mucuna pruriens seed.</title>
        <authorList>
            <person name="Nnadi N.E."/>
            <person name="Vos R."/>
            <person name="Hasami M.H."/>
            <person name="Devisetty U.K."/>
            <person name="Aguiy J.C."/>
        </authorList>
    </citation>
    <scope>NUCLEOTIDE SEQUENCE [LARGE SCALE GENOMIC DNA]</scope>
    <source>
        <strain evidence="1">JCA_2017</strain>
    </source>
</reference>
<dbReference type="Pfam" id="PF02992">
    <property type="entry name" value="Transposase_21"/>
    <property type="match status" value="2"/>
</dbReference>
<dbReference type="PANTHER" id="PTHR10775:SF183">
    <property type="entry name" value="TRANSPOSON, EN_SPM-LIKE, TRANSPOSASE-ASSOCIATED DOMAIN PROTEIN-RELATED"/>
    <property type="match status" value="1"/>
</dbReference>
<dbReference type="AlphaFoldDB" id="A0A371HA51"/>
<name>A0A371HA51_MUCPR</name>
<organism evidence="1 2">
    <name type="scientific">Mucuna pruriens</name>
    <name type="common">Velvet bean</name>
    <name type="synonym">Dolichos pruriens</name>
    <dbReference type="NCBI Taxonomy" id="157652"/>
    <lineage>
        <taxon>Eukaryota</taxon>
        <taxon>Viridiplantae</taxon>
        <taxon>Streptophyta</taxon>
        <taxon>Embryophyta</taxon>
        <taxon>Tracheophyta</taxon>
        <taxon>Spermatophyta</taxon>
        <taxon>Magnoliopsida</taxon>
        <taxon>eudicotyledons</taxon>
        <taxon>Gunneridae</taxon>
        <taxon>Pentapetalae</taxon>
        <taxon>rosids</taxon>
        <taxon>fabids</taxon>
        <taxon>Fabales</taxon>
        <taxon>Fabaceae</taxon>
        <taxon>Papilionoideae</taxon>
        <taxon>50 kb inversion clade</taxon>
        <taxon>NPAAA clade</taxon>
        <taxon>indigoferoid/millettioid clade</taxon>
        <taxon>Phaseoleae</taxon>
        <taxon>Mucuna</taxon>
    </lineage>
</organism>
<evidence type="ECO:0000313" key="1">
    <source>
        <dbReference type="EMBL" id="RDX99680.1"/>
    </source>
</evidence>
<dbReference type="OrthoDB" id="1264970at2759"/>
<evidence type="ECO:0000313" key="2">
    <source>
        <dbReference type="Proteomes" id="UP000257109"/>
    </source>
</evidence>
<keyword evidence="2" id="KW-1185">Reference proteome</keyword>
<accession>A0A371HA51</accession>
<sequence length="330" mass="39045">MAWKQFDTTYPVFARASKYGFNPFGGSATLYSCWPVFFTPYNLPPRPKSPDKSSDVYIRPLIEDLMILWEDGTISDFPAYGMLSSWSTHGKLACPYWMEHNKSFMLKHGRKCYWFNCHHQYLPLEHSFRRDRYSFKNLTIERSLPPQRLNGIEIMSRVSQLKDFIFGLNSHNEKQHGFGEFHNWVKKSIFWKLPYWSTNLIQHNLDVMHVEKNVFDNIFNKVMNIKGKTKDNVNAREDMEMICKCPTLELKVAKGKYQKTKATYVLNANQKRMVCKWIKKLKFPYGYVSNIEHCINIDHGKIYGMKSHKCHVFMQRLIPLAFRDMLPKPI</sequence>
<dbReference type="PANTHER" id="PTHR10775">
    <property type="entry name" value="OS08G0208400 PROTEIN"/>
    <property type="match status" value="1"/>
</dbReference>
<dbReference type="PROSITE" id="PS51257">
    <property type="entry name" value="PROKAR_LIPOPROTEIN"/>
    <property type="match status" value="1"/>
</dbReference>
<proteinExistence type="predicted"/>
<comment type="caution">
    <text evidence="1">The sequence shown here is derived from an EMBL/GenBank/DDBJ whole genome shotgun (WGS) entry which is preliminary data.</text>
</comment>
<gene>
    <name evidence="1" type="ORF">CR513_17246</name>
</gene>
<dbReference type="EMBL" id="QJKJ01003171">
    <property type="protein sequence ID" value="RDX99680.1"/>
    <property type="molecule type" value="Genomic_DNA"/>
</dbReference>
<dbReference type="Proteomes" id="UP000257109">
    <property type="component" value="Unassembled WGS sequence"/>
</dbReference>
<dbReference type="InterPro" id="IPR004242">
    <property type="entry name" value="Transposase_21"/>
</dbReference>
<protein>
    <submittedName>
        <fullName evidence="1">Uncharacterized protein</fullName>
    </submittedName>
</protein>